<keyword evidence="10" id="KW-0472">Membrane</keyword>
<keyword evidence="7" id="KW-0630">Potassium</keyword>
<dbReference type="GO" id="GO:0008556">
    <property type="term" value="F:P-type potassium transmembrane transporter activity"/>
    <property type="evidence" value="ECO:0007669"/>
    <property type="project" value="InterPro"/>
</dbReference>
<dbReference type="EMBL" id="LKBG01000010">
    <property type="protein sequence ID" value="KQB36555.1"/>
    <property type="molecule type" value="Genomic_DNA"/>
</dbReference>
<keyword evidence="13" id="KW-1185">Reference proteome</keyword>
<keyword evidence="6" id="KW-0067">ATP-binding</keyword>
<sequence>MVKLRIIKAFALAILIMFVAGFAFPAVTSLITESTLPYYSNGHPVKYDGKIVDSYLLTEAFNESYFFQPRPSAVNDNISSSGSYSTSLSNKTTLELSEKYLKEFEERNHVNASQIPYAMITYSGSGVGYAIPLKGATLQVHRIAVSISNLSGGNLSISSIESFLNGIINKDKQRNFPVFGTYYVNVVQLNMQILNYLKQNNIYVNVH</sequence>
<keyword evidence="4" id="KW-0812">Transmembrane</keyword>
<keyword evidence="2" id="KW-1003">Cell membrane</keyword>
<dbReference type="Proteomes" id="UP000050320">
    <property type="component" value="Unassembled WGS sequence"/>
</dbReference>
<evidence type="ECO:0000256" key="2">
    <source>
        <dbReference type="ARBA" id="ARBA00022475"/>
    </source>
</evidence>
<gene>
    <name evidence="12" type="ORF">AOG54_07265</name>
    <name evidence="11" type="ORF">SE19_03595</name>
</gene>
<reference evidence="11 14" key="1">
    <citation type="submission" date="2015-09" db="EMBL/GenBank/DDBJ databases">
        <title>Draft genome sequence of Acidiplasma aeolicum DSM 18409.</title>
        <authorList>
            <person name="Hemp J."/>
        </authorList>
    </citation>
    <scope>NUCLEOTIDE SEQUENCE [LARGE SCALE GENOMIC DNA]</scope>
    <source>
        <strain evidence="11 14">V</strain>
    </source>
</reference>
<dbReference type="GO" id="GO:0016020">
    <property type="term" value="C:membrane"/>
    <property type="evidence" value="ECO:0007669"/>
    <property type="project" value="InterPro"/>
</dbReference>
<evidence type="ECO:0000313" key="11">
    <source>
        <dbReference type="EMBL" id="KPV46855.1"/>
    </source>
</evidence>
<keyword evidence="3" id="KW-0633">Potassium transport</keyword>
<name>A0A0P9CMS5_9ARCH</name>
<evidence type="ECO:0000256" key="6">
    <source>
        <dbReference type="ARBA" id="ARBA00022840"/>
    </source>
</evidence>
<evidence type="ECO:0000313" key="13">
    <source>
        <dbReference type="Proteomes" id="UP000050320"/>
    </source>
</evidence>
<dbReference type="EMBL" id="LJCQ01000173">
    <property type="protein sequence ID" value="KPV46855.1"/>
    <property type="molecule type" value="Genomic_DNA"/>
</dbReference>
<evidence type="ECO:0000256" key="10">
    <source>
        <dbReference type="ARBA" id="ARBA00023136"/>
    </source>
</evidence>
<evidence type="ECO:0000256" key="1">
    <source>
        <dbReference type="ARBA" id="ARBA00022448"/>
    </source>
</evidence>
<keyword evidence="1" id="KW-0813">Transport</keyword>
<evidence type="ECO:0000256" key="5">
    <source>
        <dbReference type="ARBA" id="ARBA00022741"/>
    </source>
</evidence>
<dbReference type="PANTHER" id="PTHR30042:SF2">
    <property type="entry name" value="POTASSIUM-TRANSPORTING ATPASE KDPC SUBUNIT"/>
    <property type="match status" value="1"/>
</dbReference>
<keyword evidence="9" id="KW-0406">Ion transport</keyword>
<comment type="caution">
    <text evidence="11">The sequence shown here is derived from an EMBL/GenBank/DDBJ whole genome shotgun (WGS) entry which is preliminary data.</text>
</comment>
<dbReference type="OrthoDB" id="8035at2157"/>
<dbReference type="Pfam" id="PF02669">
    <property type="entry name" value="KdpC"/>
    <property type="match status" value="1"/>
</dbReference>
<keyword evidence="8" id="KW-1133">Transmembrane helix</keyword>
<proteinExistence type="predicted"/>
<dbReference type="RefSeq" id="WP_054964062.1">
    <property type="nucleotide sequence ID" value="NZ_JBBYJF010000012.1"/>
</dbReference>
<accession>A0A0P9CMS5</accession>
<evidence type="ECO:0000256" key="8">
    <source>
        <dbReference type="ARBA" id="ARBA00022989"/>
    </source>
</evidence>
<evidence type="ECO:0000256" key="7">
    <source>
        <dbReference type="ARBA" id="ARBA00022958"/>
    </source>
</evidence>
<dbReference type="PATRIC" id="fig|507754.4.peg.1300"/>
<protein>
    <submittedName>
        <fullName evidence="11">ATPase</fullName>
    </submittedName>
</protein>
<keyword evidence="5" id="KW-0547">Nucleotide-binding</keyword>
<evidence type="ECO:0000256" key="9">
    <source>
        <dbReference type="ARBA" id="ARBA00023065"/>
    </source>
</evidence>
<dbReference type="PANTHER" id="PTHR30042">
    <property type="entry name" value="POTASSIUM-TRANSPORTING ATPASE C CHAIN"/>
    <property type="match status" value="1"/>
</dbReference>
<organism evidence="11 14">
    <name type="scientific">Acidiplasma aeolicum</name>
    <dbReference type="NCBI Taxonomy" id="507754"/>
    <lineage>
        <taxon>Archaea</taxon>
        <taxon>Methanobacteriati</taxon>
        <taxon>Thermoplasmatota</taxon>
        <taxon>Thermoplasmata</taxon>
        <taxon>Thermoplasmatales</taxon>
        <taxon>Ferroplasmaceae</taxon>
        <taxon>Acidiplasma</taxon>
    </lineage>
</organism>
<evidence type="ECO:0000313" key="12">
    <source>
        <dbReference type="EMBL" id="KQB36555.1"/>
    </source>
</evidence>
<dbReference type="AlphaFoldDB" id="A0A0P9CMS5"/>
<evidence type="ECO:0000256" key="4">
    <source>
        <dbReference type="ARBA" id="ARBA00022692"/>
    </source>
</evidence>
<dbReference type="Proteomes" id="UP000050515">
    <property type="component" value="Unassembled WGS sequence"/>
</dbReference>
<dbReference type="InterPro" id="IPR003820">
    <property type="entry name" value="KdpC"/>
</dbReference>
<reference evidence="12 13" key="2">
    <citation type="submission" date="2015-09" db="EMBL/GenBank/DDBJ databases">
        <title>Heavy metals and arsenic resistance mechanisms in polyextremophilic archaea of the family Ferroplasmaceae.</title>
        <authorList>
            <person name="Bulaev A.G."/>
            <person name="Kanygina A.V."/>
        </authorList>
    </citation>
    <scope>NUCLEOTIDE SEQUENCE [LARGE SCALE GENOMIC DNA]</scope>
    <source>
        <strain evidence="12 13">VT</strain>
    </source>
</reference>
<evidence type="ECO:0000256" key="3">
    <source>
        <dbReference type="ARBA" id="ARBA00022538"/>
    </source>
</evidence>
<evidence type="ECO:0000313" key="14">
    <source>
        <dbReference type="Proteomes" id="UP000050515"/>
    </source>
</evidence>
<dbReference type="GO" id="GO:0005524">
    <property type="term" value="F:ATP binding"/>
    <property type="evidence" value="ECO:0007669"/>
    <property type="project" value="UniProtKB-KW"/>
</dbReference>